<sequence>MAHKTQTLNTTDLSRLSEDDRIAVMQMVKENELSVEEAIAKVKGQTGTDRTMTLSKIVGGKFDRRKRMAFRKDRGRLYLELQAVKASAFYVLACTVKQGRDLLAMNKNNTATPFVKAYITPELKDKSSKRKTQPRKNTVNPMYNEQFSWEIRANTDLDAMKLHIEVYEHAVLRRSQFMGSMAFPLAEIFEGGSLQGWFRLLDQTKGDFQFIPFKPKVKNEAAMSTRPKSKDVVKSQPANAEPDKPLARHAPAASKPVPPSPAAPASPAPPVDTLAGKQKVLSNVSAGSFKFLKVLGQGSFGKVLLAEEKATKEVFAVKILKKTVVVEDDDVECTMIERRVLELAGGSPFLTNLVATFQTPEHLYFVMEMVTGGDLMFHIQKKRRFPTELTRFYTGEICLGLWFLHKSGVLYRDLKLDNVMLAGDGHIKIADFGMCKENMWGAATTTTFCGTPGYLAPEIIKELPYGASVDWWSLGVLIFEMLLGDSPFEGEDEDELFNEILTKKLSYPPRLAPEAKALLDGFLQRDPSKRLGCGRDGKKDIMEHPFFSSIDWAKLERREIKPPYVPETRDPREAANFDPEFTEADTSLTPSDPYDIANIDQGVFSKFSYVNEGFFTGQKPSTQPQRPALFDYAWYRPDLPRDEAARQLKGQEVGTFFVRESSTQPGCYAIAMVSENNKIWNGLVTPSVTGDGRVLYKLFVKQKFESLPELVTYYTQHPVTTGPSGNRLCLRA</sequence>
<evidence type="ECO:0000259" key="11">
    <source>
        <dbReference type="PROSITE" id="PS50001"/>
    </source>
</evidence>
<evidence type="ECO:0000259" key="13">
    <source>
        <dbReference type="PROSITE" id="PS50011"/>
    </source>
</evidence>
<feature type="domain" description="SH2" evidence="11">
    <location>
        <begin position="634"/>
        <end position="718"/>
    </location>
</feature>
<keyword evidence="6 9" id="KW-0067">ATP-binding</keyword>
<dbReference type="CDD" id="cd05570">
    <property type="entry name" value="STKc_PKC"/>
    <property type="match status" value="1"/>
</dbReference>
<dbReference type="EMBL" id="CH991544">
    <property type="protein sequence ID" value="EDQ91824.1"/>
    <property type="molecule type" value="Genomic_DNA"/>
</dbReference>
<evidence type="ECO:0000313" key="16">
    <source>
        <dbReference type="Proteomes" id="UP000001357"/>
    </source>
</evidence>
<dbReference type="GO" id="GO:0004674">
    <property type="term" value="F:protein serine/threonine kinase activity"/>
    <property type="evidence" value="ECO:0000318"/>
    <property type="project" value="GO_Central"/>
</dbReference>
<dbReference type="GO" id="GO:0005524">
    <property type="term" value="F:ATP binding"/>
    <property type="evidence" value="ECO:0007669"/>
    <property type="project" value="UniProtKB-UniRule"/>
</dbReference>
<dbReference type="Gene3D" id="1.10.510.10">
    <property type="entry name" value="Transferase(Phosphotransferase) domain 1"/>
    <property type="match status" value="1"/>
</dbReference>
<dbReference type="KEGG" id="mbr:MONBRDRAFT_31267"/>
<dbReference type="InterPro" id="IPR017892">
    <property type="entry name" value="Pkinase_C"/>
</dbReference>
<dbReference type="eggNOG" id="KOG0696">
    <property type="taxonomic scope" value="Eukaryota"/>
</dbReference>
<dbReference type="SUPFAM" id="SSF49562">
    <property type="entry name" value="C2 domain (Calcium/lipid-binding domain, CaLB)"/>
    <property type="match status" value="1"/>
</dbReference>
<feature type="compositionally biased region" description="Pro residues" evidence="10">
    <location>
        <begin position="256"/>
        <end position="270"/>
    </location>
</feature>
<keyword evidence="16" id="KW-1185">Reference proteome</keyword>
<dbReference type="InterPro" id="IPR036860">
    <property type="entry name" value="SH2_dom_sf"/>
</dbReference>
<dbReference type="InterPro" id="IPR000980">
    <property type="entry name" value="SH2"/>
</dbReference>
<dbReference type="AlphaFoldDB" id="A9USR5"/>
<dbReference type="SMART" id="SM00239">
    <property type="entry name" value="C2"/>
    <property type="match status" value="1"/>
</dbReference>
<dbReference type="PANTHER" id="PTHR24351">
    <property type="entry name" value="RIBOSOMAL PROTEIN S6 KINASE"/>
    <property type="match status" value="1"/>
</dbReference>
<dbReference type="PROSITE" id="PS00108">
    <property type="entry name" value="PROTEIN_KINASE_ST"/>
    <property type="match status" value="1"/>
</dbReference>
<dbReference type="SMART" id="SM00220">
    <property type="entry name" value="S_TKc"/>
    <property type="match status" value="1"/>
</dbReference>
<feature type="domain" description="Protein kinase" evidence="13">
    <location>
        <begin position="289"/>
        <end position="547"/>
    </location>
</feature>
<evidence type="ECO:0000256" key="1">
    <source>
        <dbReference type="ARBA" id="ARBA00022527"/>
    </source>
</evidence>
<dbReference type="Gene3D" id="3.30.505.10">
    <property type="entry name" value="SH2 domain"/>
    <property type="match status" value="1"/>
</dbReference>
<evidence type="ECO:0000256" key="2">
    <source>
        <dbReference type="ARBA" id="ARBA00022553"/>
    </source>
</evidence>
<dbReference type="InterPro" id="IPR017441">
    <property type="entry name" value="Protein_kinase_ATP_BS"/>
</dbReference>
<dbReference type="Pfam" id="PF00433">
    <property type="entry name" value="Pkinase_C"/>
    <property type="match status" value="1"/>
</dbReference>
<dbReference type="InterPro" id="IPR000008">
    <property type="entry name" value="C2_dom"/>
</dbReference>
<evidence type="ECO:0000256" key="10">
    <source>
        <dbReference type="SAM" id="MobiDB-lite"/>
    </source>
</evidence>
<dbReference type="CDD" id="cd00173">
    <property type="entry name" value="SH2"/>
    <property type="match status" value="1"/>
</dbReference>
<protein>
    <recommendedName>
        <fullName evidence="17">Protein kinase C</fullName>
    </recommendedName>
</protein>
<organism evidence="15 16">
    <name type="scientific">Monosiga brevicollis</name>
    <name type="common">Choanoflagellate</name>
    <dbReference type="NCBI Taxonomy" id="81824"/>
    <lineage>
        <taxon>Eukaryota</taxon>
        <taxon>Choanoflagellata</taxon>
        <taxon>Craspedida</taxon>
        <taxon>Salpingoecidae</taxon>
        <taxon>Monosiga</taxon>
    </lineage>
</organism>
<dbReference type="InterPro" id="IPR000961">
    <property type="entry name" value="AGC-kinase_C"/>
</dbReference>
<keyword evidence="8" id="KW-0727">SH2 domain</keyword>
<dbReference type="PROSITE" id="PS00107">
    <property type="entry name" value="PROTEIN_KINASE_ATP"/>
    <property type="match status" value="1"/>
</dbReference>
<evidence type="ECO:0000259" key="14">
    <source>
        <dbReference type="PROSITE" id="PS51285"/>
    </source>
</evidence>
<proteinExistence type="predicted"/>
<dbReference type="Pfam" id="PF00069">
    <property type="entry name" value="Pkinase"/>
    <property type="match status" value="1"/>
</dbReference>
<dbReference type="PROSITE" id="PS51285">
    <property type="entry name" value="AGC_KINASE_CTER"/>
    <property type="match status" value="1"/>
</dbReference>
<accession>A9USR5</accession>
<keyword evidence="4 9" id="KW-0547">Nucleotide-binding</keyword>
<dbReference type="GeneID" id="5888397"/>
<evidence type="ECO:0000256" key="7">
    <source>
        <dbReference type="ARBA" id="ARBA00025089"/>
    </source>
</evidence>
<dbReference type="InterPro" id="IPR000719">
    <property type="entry name" value="Prot_kinase_dom"/>
</dbReference>
<dbReference type="FunFam" id="1.10.510.10:FF:001160">
    <property type="entry name" value="Protein kinase C"/>
    <property type="match status" value="1"/>
</dbReference>
<evidence type="ECO:0008006" key="17">
    <source>
        <dbReference type="Google" id="ProtNLM"/>
    </source>
</evidence>
<feature type="domain" description="C2" evidence="12">
    <location>
        <begin position="73"/>
        <end position="198"/>
    </location>
</feature>
<dbReference type="FunFam" id="3.30.200.20:FF:000103">
    <property type="entry name" value="Protein kinase C"/>
    <property type="match status" value="1"/>
</dbReference>
<evidence type="ECO:0000259" key="12">
    <source>
        <dbReference type="PROSITE" id="PS50004"/>
    </source>
</evidence>
<dbReference type="SUPFAM" id="SSF56112">
    <property type="entry name" value="Protein kinase-like (PK-like)"/>
    <property type="match status" value="1"/>
</dbReference>
<evidence type="ECO:0000256" key="3">
    <source>
        <dbReference type="ARBA" id="ARBA00022679"/>
    </source>
</evidence>
<dbReference type="STRING" id="81824.A9USR5"/>
<dbReference type="SMART" id="SM00133">
    <property type="entry name" value="S_TK_X"/>
    <property type="match status" value="1"/>
</dbReference>
<evidence type="ECO:0000256" key="9">
    <source>
        <dbReference type="PROSITE-ProRule" id="PRU10141"/>
    </source>
</evidence>
<dbReference type="PROSITE" id="PS50004">
    <property type="entry name" value="C2"/>
    <property type="match status" value="1"/>
</dbReference>
<dbReference type="Gene3D" id="2.60.40.150">
    <property type="entry name" value="C2 domain"/>
    <property type="match status" value="1"/>
</dbReference>
<dbReference type="FunFam" id="2.60.40.150:FF:000263">
    <property type="entry name" value="Regulator of G-protein signaling 3"/>
    <property type="match status" value="1"/>
</dbReference>
<dbReference type="InterPro" id="IPR008271">
    <property type="entry name" value="Ser/Thr_kinase_AS"/>
</dbReference>
<dbReference type="Pfam" id="PF00017">
    <property type="entry name" value="SH2"/>
    <property type="match status" value="1"/>
</dbReference>
<dbReference type="GO" id="GO:0035556">
    <property type="term" value="P:intracellular signal transduction"/>
    <property type="evidence" value="ECO:0000318"/>
    <property type="project" value="GO_Central"/>
</dbReference>
<name>A9USR5_MONBE</name>
<dbReference type="FunFam" id="3.30.505.10:FF:000148">
    <property type="match status" value="1"/>
</dbReference>
<feature type="region of interest" description="Disordered" evidence="10">
    <location>
        <begin position="219"/>
        <end position="271"/>
    </location>
</feature>
<dbReference type="Proteomes" id="UP000001357">
    <property type="component" value="Unassembled WGS sequence"/>
</dbReference>
<feature type="binding site" evidence="9">
    <location>
        <position position="318"/>
    </location>
    <ligand>
        <name>ATP</name>
        <dbReference type="ChEBI" id="CHEBI:30616"/>
    </ligand>
</feature>
<evidence type="ECO:0000256" key="5">
    <source>
        <dbReference type="ARBA" id="ARBA00022777"/>
    </source>
</evidence>
<dbReference type="Gene3D" id="3.30.200.20">
    <property type="entry name" value="Phosphorylase Kinase, domain 1"/>
    <property type="match status" value="1"/>
</dbReference>
<dbReference type="PROSITE" id="PS50001">
    <property type="entry name" value="SH2"/>
    <property type="match status" value="1"/>
</dbReference>
<dbReference type="RefSeq" id="XP_001743110.1">
    <property type="nucleotide sequence ID" value="XM_001743058.1"/>
</dbReference>
<keyword evidence="1" id="KW-0723">Serine/threonine-protein kinase</keyword>
<dbReference type="InterPro" id="IPR035892">
    <property type="entry name" value="C2_domain_sf"/>
</dbReference>
<gene>
    <name evidence="15" type="ORF">MONBRDRAFT_31267</name>
</gene>
<dbReference type="PROSITE" id="PS50011">
    <property type="entry name" value="PROTEIN_KINASE_DOM"/>
    <property type="match status" value="1"/>
</dbReference>
<keyword evidence="5" id="KW-0418">Kinase</keyword>
<keyword evidence="3" id="KW-0808">Transferase</keyword>
<dbReference type="SMART" id="SM00252">
    <property type="entry name" value="SH2"/>
    <property type="match status" value="1"/>
</dbReference>
<feature type="domain" description="AGC-kinase C-terminal" evidence="14">
    <location>
        <begin position="548"/>
        <end position="619"/>
    </location>
</feature>
<dbReference type="InParanoid" id="A9USR5"/>
<evidence type="ECO:0000256" key="6">
    <source>
        <dbReference type="ARBA" id="ARBA00022840"/>
    </source>
</evidence>
<comment type="function">
    <text evidence="7">Required for proper chemotaxis and phagocytosis; proper spatiotemporal control of F-actin levels in chemotaxing cells. Negative regulator of the PI3K (phosphatidylinositol 3 kinase) pathway. Predominantly phosphorylates serines and threonines and tyrosines at a lower level.</text>
</comment>
<keyword evidence="2" id="KW-0597">Phosphoprotein</keyword>
<dbReference type="InterPro" id="IPR011009">
    <property type="entry name" value="Kinase-like_dom_sf"/>
</dbReference>
<evidence type="ECO:0000313" key="15">
    <source>
        <dbReference type="EMBL" id="EDQ91824.1"/>
    </source>
</evidence>
<reference evidence="15 16" key="1">
    <citation type="journal article" date="2008" name="Nature">
        <title>The genome of the choanoflagellate Monosiga brevicollis and the origin of metazoans.</title>
        <authorList>
            <consortium name="JGI Sequencing"/>
            <person name="King N."/>
            <person name="Westbrook M.J."/>
            <person name="Young S.L."/>
            <person name="Kuo A."/>
            <person name="Abedin M."/>
            <person name="Chapman J."/>
            <person name="Fairclough S."/>
            <person name="Hellsten U."/>
            <person name="Isogai Y."/>
            <person name="Letunic I."/>
            <person name="Marr M."/>
            <person name="Pincus D."/>
            <person name="Putnam N."/>
            <person name="Rokas A."/>
            <person name="Wright K.J."/>
            <person name="Zuzow R."/>
            <person name="Dirks W."/>
            <person name="Good M."/>
            <person name="Goodstein D."/>
            <person name="Lemons D."/>
            <person name="Li W."/>
            <person name="Lyons J.B."/>
            <person name="Morris A."/>
            <person name="Nichols S."/>
            <person name="Richter D.J."/>
            <person name="Salamov A."/>
            <person name="Bork P."/>
            <person name="Lim W.A."/>
            <person name="Manning G."/>
            <person name="Miller W.T."/>
            <person name="McGinnis W."/>
            <person name="Shapiro H."/>
            <person name="Tjian R."/>
            <person name="Grigoriev I.V."/>
            <person name="Rokhsar D."/>
        </authorList>
    </citation>
    <scope>NUCLEOTIDE SEQUENCE [LARGE SCALE GENOMIC DNA]</scope>
    <source>
        <strain evidence="16">MX1 / ATCC 50154</strain>
    </source>
</reference>
<dbReference type="Pfam" id="PF00168">
    <property type="entry name" value="C2"/>
    <property type="match status" value="1"/>
</dbReference>
<evidence type="ECO:0000256" key="8">
    <source>
        <dbReference type="PROSITE-ProRule" id="PRU00191"/>
    </source>
</evidence>
<dbReference type="PRINTS" id="PR00401">
    <property type="entry name" value="SH2DOMAIN"/>
</dbReference>
<dbReference type="SUPFAM" id="SSF55550">
    <property type="entry name" value="SH2 domain"/>
    <property type="match status" value="1"/>
</dbReference>
<evidence type="ECO:0000256" key="4">
    <source>
        <dbReference type="ARBA" id="ARBA00022741"/>
    </source>
</evidence>